<proteinExistence type="predicted"/>
<evidence type="ECO:0000313" key="5">
    <source>
        <dbReference type="WBParaSite" id="TTAC_0001029301-mRNA-1"/>
    </source>
</evidence>
<evidence type="ECO:0000313" key="3">
    <source>
        <dbReference type="EMBL" id="VDM35258.1"/>
    </source>
</evidence>
<organism evidence="5">
    <name type="scientific">Hydatigena taeniaeformis</name>
    <name type="common">Feline tapeworm</name>
    <name type="synonym">Taenia taeniaeformis</name>
    <dbReference type="NCBI Taxonomy" id="6205"/>
    <lineage>
        <taxon>Eukaryota</taxon>
        <taxon>Metazoa</taxon>
        <taxon>Spiralia</taxon>
        <taxon>Lophotrochozoa</taxon>
        <taxon>Platyhelminthes</taxon>
        <taxon>Cestoda</taxon>
        <taxon>Eucestoda</taxon>
        <taxon>Cyclophyllidea</taxon>
        <taxon>Taeniidae</taxon>
        <taxon>Hydatigera</taxon>
    </lineage>
</organism>
<evidence type="ECO:0000256" key="1">
    <source>
        <dbReference type="SAM" id="MobiDB-lite"/>
    </source>
</evidence>
<dbReference type="OrthoDB" id="6118651at2759"/>
<name>A0A0R3X9R8_HYDTA</name>
<gene>
    <name evidence="3" type="ORF">TTAC_LOCUS10278</name>
</gene>
<reference evidence="5" key="1">
    <citation type="submission" date="2017-02" db="UniProtKB">
        <authorList>
            <consortium name="WormBaseParasite"/>
        </authorList>
    </citation>
    <scope>IDENTIFICATION</scope>
</reference>
<dbReference type="AlphaFoldDB" id="A0A0R3X9R8"/>
<accession>A0A0R3X9R8</accession>
<dbReference type="GO" id="GO:0007165">
    <property type="term" value="P:signal transduction"/>
    <property type="evidence" value="ECO:0007669"/>
    <property type="project" value="InterPro"/>
</dbReference>
<feature type="region of interest" description="Disordered" evidence="1">
    <location>
        <begin position="163"/>
        <end position="206"/>
    </location>
</feature>
<dbReference type="PANTHER" id="PTHR28336:SF3">
    <property type="entry name" value="CHROMOSOME 11 C6ORF62 HOMOLOG"/>
    <property type="match status" value="1"/>
</dbReference>
<feature type="compositionally biased region" description="Basic and acidic residues" evidence="1">
    <location>
        <begin position="194"/>
        <end position="206"/>
    </location>
</feature>
<dbReference type="Gene3D" id="2.60.220.30">
    <property type="match status" value="1"/>
</dbReference>
<dbReference type="Pfam" id="PF00531">
    <property type="entry name" value="Death"/>
    <property type="match status" value="1"/>
</dbReference>
<dbReference type="Gene3D" id="1.10.533.10">
    <property type="entry name" value="Death Domain, Fas"/>
    <property type="match status" value="1"/>
</dbReference>
<dbReference type="STRING" id="6205.A0A0R3X9R8"/>
<evidence type="ECO:0000313" key="4">
    <source>
        <dbReference type="Proteomes" id="UP000274429"/>
    </source>
</evidence>
<feature type="compositionally biased region" description="Acidic residues" evidence="1">
    <location>
        <begin position="177"/>
        <end position="193"/>
    </location>
</feature>
<evidence type="ECO:0000259" key="2">
    <source>
        <dbReference type="PROSITE" id="PS50017"/>
    </source>
</evidence>
<dbReference type="Proteomes" id="UP000274429">
    <property type="component" value="Unassembled WGS sequence"/>
</dbReference>
<dbReference type="PROSITE" id="PS50017">
    <property type="entry name" value="DEATH_DOMAIN"/>
    <property type="match status" value="1"/>
</dbReference>
<dbReference type="WBParaSite" id="TTAC_0001029301-mRNA-1">
    <property type="protein sequence ID" value="TTAC_0001029301-mRNA-1"/>
    <property type="gene ID" value="TTAC_0001029301"/>
</dbReference>
<keyword evidence="4" id="KW-1185">Reference proteome</keyword>
<sequence length="597" mass="66981">MLWKLRWIADQEPPQSPWVDLQTADMAYEDSRYLEFKLSRLVAPIALAPAARIRRDIGEFGRGGGKLTSLVDKRVMLTLPSGALKIACTYSIQVQPISQHHAHLLRDQNLTFMSQFTACSPLVILTGPKKILFKPALFALPLTDTNPSNQVIIMSNASTPEAFLGHKKPKTHRDGNSESEENVVDEEEEEEEGSEHVSEDETSPRELDPFQRSLLLPKLLAGANSGHSEVNLVYSSIEDSNWKIWDNVEFVETKNVDICTFSFNRIVPRKFMAIQTRTIVDNDSLIQMAQVLERSLSQRIVFACLRQNKQQPSRVCFAICLTQDLEKTLSQMATKGFTEGGKPIGPLFVYERQQFDVALKGNIRPKRESTGRSSIQLDTEKGKMKITFNTSLRNEYTVEVEEFDSSAQVACEKYRGFVEISYKQATKVAAKRGKGRGNPVGPKKFVIEFQTVPLCQLLVTLPKKAIEVDADKNILSYRFDSKDVVTNELLQELARKLPGETWRRLGMALDLSRTQLQAIGGRADSSRKNRALTMLRSWIKNLELRVDRGEKLRTALIAIGRSDLAGDLISQEKADFTATSSSVGTPILTTPPTMNSK</sequence>
<dbReference type="PANTHER" id="PTHR28336">
    <property type="entry name" value="BA1-643"/>
    <property type="match status" value="1"/>
</dbReference>
<dbReference type="InterPro" id="IPR000488">
    <property type="entry name" value="Death_dom"/>
</dbReference>
<dbReference type="SUPFAM" id="SSF47986">
    <property type="entry name" value="DEATH domain"/>
    <property type="match status" value="1"/>
</dbReference>
<feature type="domain" description="Death" evidence="2">
    <location>
        <begin position="487"/>
        <end position="572"/>
    </location>
</feature>
<dbReference type="InterPro" id="IPR011029">
    <property type="entry name" value="DEATH-like_dom_sf"/>
</dbReference>
<reference evidence="3 4" key="2">
    <citation type="submission" date="2018-11" db="EMBL/GenBank/DDBJ databases">
        <authorList>
            <consortium name="Pathogen Informatics"/>
        </authorList>
    </citation>
    <scope>NUCLEOTIDE SEQUENCE [LARGE SCALE GENOMIC DNA]</scope>
</reference>
<dbReference type="EMBL" id="UYWX01021500">
    <property type="protein sequence ID" value="VDM35258.1"/>
    <property type="molecule type" value="Genomic_DNA"/>
</dbReference>
<protein>
    <submittedName>
        <fullName evidence="5">Death domain-containing protein</fullName>
    </submittedName>
</protein>